<proteinExistence type="predicted"/>
<feature type="transmembrane region" description="Helical" evidence="1">
    <location>
        <begin position="184"/>
        <end position="204"/>
    </location>
</feature>
<evidence type="ECO:0000256" key="1">
    <source>
        <dbReference type="SAM" id="Phobius"/>
    </source>
</evidence>
<feature type="transmembrane region" description="Helical" evidence="1">
    <location>
        <begin position="89"/>
        <end position="108"/>
    </location>
</feature>
<evidence type="ECO:0008006" key="4">
    <source>
        <dbReference type="Google" id="ProtNLM"/>
    </source>
</evidence>
<dbReference type="Proteomes" id="UP000287247">
    <property type="component" value="Unassembled WGS sequence"/>
</dbReference>
<organism evidence="2 3">
    <name type="scientific">Aphanothece sacrum FPU1</name>
    <dbReference type="NCBI Taxonomy" id="1920663"/>
    <lineage>
        <taxon>Bacteria</taxon>
        <taxon>Bacillati</taxon>
        <taxon>Cyanobacteriota</taxon>
        <taxon>Cyanophyceae</taxon>
        <taxon>Oscillatoriophycideae</taxon>
        <taxon>Chroococcales</taxon>
        <taxon>Aphanothecaceae</taxon>
        <taxon>Aphanothece</taxon>
    </lineage>
</organism>
<dbReference type="RefSeq" id="WP_124976248.1">
    <property type="nucleotide sequence ID" value="NZ_BDQK01000017.1"/>
</dbReference>
<evidence type="ECO:0000313" key="3">
    <source>
        <dbReference type="Proteomes" id="UP000287247"/>
    </source>
</evidence>
<keyword evidence="1" id="KW-1133">Transmembrane helix</keyword>
<feature type="transmembrane region" description="Helical" evidence="1">
    <location>
        <begin position="413"/>
        <end position="433"/>
    </location>
</feature>
<reference evidence="3" key="1">
    <citation type="submission" date="2017-05" db="EMBL/GenBank/DDBJ databases">
        <title>Physiological properties and genetic analysis related to exopolysaccharide production of fresh-water unicellular cyanobacterium Aphanothece sacrum, Suizenji Nori, that has been cultured as a food source in Japan.</title>
        <authorList>
            <person name="Kanesaki Y."/>
            <person name="Yoshikawa S."/>
            <person name="Ohki K."/>
        </authorList>
    </citation>
    <scope>NUCLEOTIDE SEQUENCE [LARGE SCALE GENOMIC DNA]</scope>
    <source>
        <strain evidence="3">FPU1</strain>
    </source>
</reference>
<dbReference type="AlphaFoldDB" id="A0A401INP1"/>
<feature type="transmembrane region" description="Helical" evidence="1">
    <location>
        <begin position="356"/>
        <end position="375"/>
    </location>
</feature>
<protein>
    <recommendedName>
        <fullName evidence="4">Glycosyltransferase RgtA/B/C/D-like domain-containing protein</fullName>
    </recommendedName>
</protein>
<feature type="transmembrane region" description="Helical" evidence="1">
    <location>
        <begin position="332"/>
        <end position="349"/>
    </location>
</feature>
<comment type="caution">
    <text evidence="2">The sequence shown here is derived from an EMBL/GenBank/DDBJ whole genome shotgun (WGS) entry which is preliminary data.</text>
</comment>
<feature type="transmembrane region" description="Helical" evidence="1">
    <location>
        <begin position="159"/>
        <end position="178"/>
    </location>
</feature>
<feature type="transmembrane region" description="Helical" evidence="1">
    <location>
        <begin position="211"/>
        <end position="244"/>
    </location>
</feature>
<accession>A0A401INP1</accession>
<dbReference type="EMBL" id="BDQK01000017">
    <property type="protein sequence ID" value="GBF82885.1"/>
    <property type="molecule type" value="Genomic_DNA"/>
</dbReference>
<evidence type="ECO:0000313" key="2">
    <source>
        <dbReference type="EMBL" id="GBF82885.1"/>
    </source>
</evidence>
<gene>
    <name evidence="2" type="ORF">AsFPU1_4319</name>
</gene>
<keyword evidence="1" id="KW-0812">Transmembrane</keyword>
<keyword evidence="3" id="KW-1185">Reference proteome</keyword>
<feature type="transmembrane region" description="Helical" evidence="1">
    <location>
        <begin position="264"/>
        <end position="288"/>
    </location>
</feature>
<keyword evidence="1" id="KW-0472">Membrane</keyword>
<feature type="transmembrane region" description="Helical" evidence="1">
    <location>
        <begin position="14"/>
        <end position="39"/>
    </location>
</feature>
<name>A0A401INP1_APHSA</name>
<feature type="transmembrane region" description="Helical" evidence="1">
    <location>
        <begin position="128"/>
        <end position="147"/>
    </location>
</feature>
<dbReference type="OrthoDB" id="5526155at2"/>
<sequence length="467" mass="52369">MKLSPIKIIGVKPLLWVAIAVTLAIFLLNFYLVGFGVYGDGIGYYTPLRSLIFDGDLKISNEYEYLSHSASNFGGGVRVDKGIPDYSKYTLGMGLVLSPFFALGHLVTLMLKTLGLNVVPNGLSWPYELFYCLGSIGLGIAGLIICYKGARLFFSQTPSVLGVAGVWFASPLTFYLSIESSMSHGVSQFLISLFLYICIATPWIKQRRQQILLGLLLGLGALVRPQDVLFMSVPILMILATIITDWRKTDHSDTKSTLKPYQIALAYGLPLVIIALVTGLMQIPQLLIYQWQFGSFFNIPYLQEGAAEGYQASFHWVNPAILNVLFSGFHGLFSWHPLLFLAIIGLILVRKRFPTLVWILFIAFALQVYLVAAWWCWWQGSSFGGRMFANCSFIFVWGLAALWDYFPSHPWKIVGIVTTVFFMGWNALLVLQYESAMIPSEAPVTMGQIVQNQLFVIPYFINHLLKR</sequence>